<evidence type="ECO:0000313" key="2">
    <source>
        <dbReference type="Proteomes" id="UP000030645"/>
    </source>
</evidence>
<organism evidence="1 2">
    <name type="scientific">Morus notabilis</name>
    <dbReference type="NCBI Taxonomy" id="981085"/>
    <lineage>
        <taxon>Eukaryota</taxon>
        <taxon>Viridiplantae</taxon>
        <taxon>Streptophyta</taxon>
        <taxon>Embryophyta</taxon>
        <taxon>Tracheophyta</taxon>
        <taxon>Spermatophyta</taxon>
        <taxon>Magnoliopsida</taxon>
        <taxon>eudicotyledons</taxon>
        <taxon>Gunneridae</taxon>
        <taxon>Pentapetalae</taxon>
        <taxon>rosids</taxon>
        <taxon>fabids</taxon>
        <taxon>Rosales</taxon>
        <taxon>Moraceae</taxon>
        <taxon>Moreae</taxon>
        <taxon>Morus</taxon>
    </lineage>
</organism>
<gene>
    <name evidence="1" type="ORF">L484_000030</name>
</gene>
<name>W9SL25_9ROSA</name>
<evidence type="ECO:0000313" key="1">
    <source>
        <dbReference type="EMBL" id="EXC35611.1"/>
    </source>
</evidence>
<sequence length="68" mass="7368">MDMRDWATGFGPTMLHLENRALISGHVKKNHDGFGVGVGLLGSPLKVLTNQLLISATVTTLQTKMSNF</sequence>
<accession>W9SL25</accession>
<dbReference type="AlphaFoldDB" id="W9SL25"/>
<reference evidence="2" key="1">
    <citation type="submission" date="2013-01" db="EMBL/GenBank/DDBJ databases">
        <title>Draft Genome Sequence of a Mulberry Tree, Morus notabilis C.K. Schneid.</title>
        <authorList>
            <person name="He N."/>
            <person name="Zhao S."/>
        </authorList>
    </citation>
    <scope>NUCLEOTIDE SEQUENCE</scope>
</reference>
<proteinExistence type="predicted"/>
<protein>
    <submittedName>
        <fullName evidence="1">Uncharacterized protein</fullName>
    </submittedName>
</protein>
<keyword evidence="2" id="KW-1185">Reference proteome</keyword>
<dbReference type="EMBL" id="KE618844">
    <property type="protein sequence ID" value="EXC35611.1"/>
    <property type="molecule type" value="Genomic_DNA"/>
</dbReference>
<dbReference type="Proteomes" id="UP000030645">
    <property type="component" value="Unassembled WGS sequence"/>
</dbReference>